<evidence type="ECO:0000313" key="2">
    <source>
        <dbReference type="Proteomes" id="UP000003303"/>
    </source>
</evidence>
<organism evidence="1 2">
    <name type="scientific">Porphyromonas uenonis 60-3</name>
    <dbReference type="NCBI Taxonomy" id="596327"/>
    <lineage>
        <taxon>Bacteria</taxon>
        <taxon>Pseudomonadati</taxon>
        <taxon>Bacteroidota</taxon>
        <taxon>Bacteroidia</taxon>
        <taxon>Bacteroidales</taxon>
        <taxon>Porphyromonadaceae</taxon>
        <taxon>Porphyromonas</taxon>
    </lineage>
</organism>
<dbReference type="AlphaFoldDB" id="C2M9E7"/>
<evidence type="ECO:0000313" key="1">
    <source>
        <dbReference type="EMBL" id="EEK17656.1"/>
    </source>
</evidence>
<sequence length="40" mass="4122">MVGGDVLRGGVQVVLEAVIDTLWCLGDACACDFSEHVVGS</sequence>
<dbReference type="Proteomes" id="UP000003303">
    <property type="component" value="Unassembled WGS sequence"/>
</dbReference>
<comment type="caution">
    <text evidence="1">The sequence shown here is derived from an EMBL/GenBank/DDBJ whole genome shotgun (WGS) entry which is preliminary data.</text>
</comment>
<gene>
    <name evidence="1" type="ORF">PORUE0001_1984</name>
</gene>
<accession>C2M9E7</accession>
<name>C2M9E7_9PORP</name>
<reference evidence="1 2" key="1">
    <citation type="submission" date="2009-04" db="EMBL/GenBank/DDBJ databases">
        <authorList>
            <person name="Sebastian Y."/>
            <person name="Madupu R."/>
            <person name="Durkin A.S."/>
            <person name="Torralba M."/>
            <person name="Methe B."/>
            <person name="Sutton G.G."/>
            <person name="Strausberg R.L."/>
            <person name="Nelson K.E."/>
        </authorList>
    </citation>
    <scope>NUCLEOTIDE SEQUENCE [LARGE SCALE GENOMIC DNA]</scope>
    <source>
        <strain evidence="1 2">60-3</strain>
    </source>
</reference>
<keyword evidence="2" id="KW-1185">Reference proteome</keyword>
<dbReference type="EMBL" id="ACLR01000021">
    <property type="protein sequence ID" value="EEK17656.1"/>
    <property type="molecule type" value="Genomic_DNA"/>
</dbReference>
<proteinExistence type="predicted"/>
<protein>
    <submittedName>
        <fullName evidence="1">Uncharacterized protein</fullName>
    </submittedName>
</protein>